<evidence type="ECO:0000256" key="1">
    <source>
        <dbReference type="SAM" id="MobiDB-lite"/>
    </source>
</evidence>
<gene>
    <name evidence="3" type="ORF">DKX38_011249</name>
</gene>
<dbReference type="PANTHER" id="PTHR31170:SF25">
    <property type="entry name" value="BNAA09G04570D PROTEIN"/>
    <property type="match status" value="1"/>
</dbReference>
<dbReference type="InterPro" id="IPR004158">
    <property type="entry name" value="DUF247_pln"/>
</dbReference>
<keyword evidence="2" id="KW-0472">Membrane</keyword>
<feature type="transmembrane region" description="Helical" evidence="2">
    <location>
        <begin position="557"/>
        <end position="584"/>
    </location>
</feature>
<reference evidence="4" key="1">
    <citation type="journal article" date="2019" name="Gigascience">
        <title>De novo genome assembly of the endangered Acer yangbiense, a plant species with extremely small populations endemic to Yunnan Province, China.</title>
        <authorList>
            <person name="Yang J."/>
            <person name="Wariss H.M."/>
            <person name="Tao L."/>
            <person name="Zhang R."/>
            <person name="Yun Q."/>
            <person name="Hollingsworth P."/>
            <person name="Dao Z."/>
            <person name="Luo G."/>
            <person name="Guo H."/>
            <person name="Ma Y."/>
            <person name="Sun W."/>
        </authorList>
    </citation>
    <scope>NUCLEOTIDE SEQUENCE [LARGE SCALE GENOMIC DNA]</scope>
    <source>
        <strain evidence="4">cv. br00</strain>
    </source>
</reference>
<dbReference type="Pfam" id="PF03140">
    <property type="entry name" value="DUF247"/>
    <property type="match status" value="1"/>
</dbReference>
<name>A0A5N5M0V8_9ROSI</name>
<feature type="region of interest" description="Disordered" evidence="1">
    <location>
        <begin position="1"/>
        <end position="70"/>
    </location>
</feature>
<evidence type="ECO:0000256" key="2">
    <source>
        <dbReference type="SAM" id="Phobius"/>
    </source>
</evidence>
<sequence>MAAVLNKELLSRETLESAVPTSSAGAPMLEFPEQPQKEQEKQQQTPSDSLQIVIEGDGENHEDEETRSPDFDWVGSIKKKIEQAGQEDKARSWSKLSIYRVPHYLREVDNKAYVPRVISLGPYHHGKKHLRKMDKHKWRCLHHVMQRPNQDIKLYLDTAREMEAKARSCYEGPINLSSNQFVEMMVLDGCFMLELFQGFADDYPRNDPVFASMDFIKGDMIMLENQLPLFVLDRFLRLQLNNSYQKGLLAQLALEFFDPLTPTPMTEREGTYIAASFAPLSVLEDLHCLNVFRKSLLRPGPKPQSVQGGLHCLHVFRKSLLRLWSKPRSVLGGLHCLHVFRKSLLRLWSKPRSVLGGLHCLHVFRKSLLRLWSKPRSVLGGLHCLHVFRKSLLRLWTKPQSVHHQSIPCVTELREAGIKFRKRKTDRFWDVKFKKGILRVPTLLIDDGTKSLFLNLIALEQCHTDCGNEITSFVVFMDNLINSPEDVAYLHYCGIIDHGLGSDADVADLFNQLCQQVVININDSYLSQLFKDVNHYYNNKWHTWRASLKHKYFSNPWAIISLFAAVVLLLLTFTQTFFGVYAYYRPRS</sequence>
<comment type="caution">
    <text evidence="3">The sequence shown here is derived from an EMBL/GenBank/DDBJ whole genome shotgun (WGS) entry which is preliminary data.</text>
</comment>
<keyword evidence="2" id="KW-0812">Transmembrane</keyword>
<accession>A0A5N5M0V8</accession>
<organism evidence="3 4">
    <name type="scientific">Salix brachista</name>
    <dbReference type="NCBI Taxonomy" id="2182728"/>
    <lineage>
        <taxon>Eukaryota</taxon>
        <taxon>Viridiplantae</taxon>
        <taxon>Streptophyta</taxon>
        <taxon>Embryophyta</taxon>
        <taxon>Tracheophyta</taxon>
        <taxon>Spermatophyta</taxon>
        <taxon>Magnoliopsida</taxon>
        <taxon>eudicotyledons</taxon>
        <taxon>Gunneridae</taxon>
        <taxon>Pentapetalae</taxon>
        <taxon>rosids</taxon>
        <taxon>fabids</taxon>
        <taxon>Malpighiales</taxon>
        <taxon>Salicaceae</taxon>
        <taxon>Saliceae</taxon>
        <taxon>Salix</taxon>
    </lineage>
</organism>
<dbReference type="PANTHER" id="PTHR31170">
    <property type="entry name" value="BNAC04G53230D PROTEIN"/>
    <property type="match status" value="1"/>
</dbReference>
<evidence type="ECO:0000313" key="4">
    <source>
        <dbReference type="Proteomes" id="UP000326939"/>
    </source>
</evidence>
<keyword evidence="2" id="KW-1133">Transmembrane helix</keyword>
<dbReference type="EMBL" id="VDCV01000007">
    <property type="protein sequence ID" value="KAB5547843.1"/>
    <property type="molecule type" value="Genomic_DNA"/>
</dbReference>
<keyword evidence="4" id="KW-1185">Reference proteome</keyword>
<dbReference type="Proteomes" id="UP000326939">
    <property type="component" value="Chromosome 7"/>
</dbReference>
<dbReference type="AlphaFoldDB" id="A0A5N5M0V8"/>
<proteinExistence type="predicted"/>
<evidence type="ECO:0000313" key="3">
    <source>
        <dbReference type="EMBL" id="KAB5547843.1"/>
    </source>
</evidence>
<protein>
    <submittedName>
        <fullName evidence="3">Uncharacterized protein</fullName>
    </submittedName>
</protein>